<reference evidence="6 7" key="1">
    <citation type="submission" date="2018-02" db="EMBL/GenBank/DDBJ databases">
        <title>Comparative genomes isolates from brazilian mangrove.</title>
        <authorList>
            <person name="Araujo J.E."/>
            <person name="Taketani R.G."/>
            <person name="Silva M.C.P."/>
            <person name="Loureco M.V."/>
            <person name="Andreote F.D."/>
        </authorList>
    </citation>
    <scope>NUCLEOTIDE SEQUENCE [LARGE SCALE GENOMIC DNA]</scope>
    <source>
        <strain evidence="6 7">Nap-Phe MGV</strain>
    </source>
</reference>
<dbReference type="Pfam" id="PF00034">
    <property type="entry name" value="Cytochrom_C"/>
    <property type="match status" value="1"/>
</dbReference>
<evidence type="ECO:0000313" key="6">
    <source>
        <dbReference type="EMBL" id="PQO45370.1"/>
    </source>
</evidence>
<dbReference type="EMBL" id="PUHZ01000014">
    <property type="protein sequence ID" value="PQO45370.1"/>
    <property type="molecule type" value="Genomic_DNA"/>
</dbReference>
<organism evidence="6 7">
    <name type="scientific">Blastopirellula marina</name>
    <dbReference type="NCBI Taxonomy" id="124"/>
    <lineage>
        <taxon>Bacteria</taxon>
        <taxon>Pseudomonadati</taxon>
        <taxon>Planctomycetota</taxon>
        <taxon>Planctomycetia</taxon>
        <taxon>Pirellulales</taxon>
        <taxon>Pirellulaceae</taxon>
        <taxon>Blastopirellula</taxon>
    </lineage>
</organism>
<evidence type="ECO:0000313" key="7">
    <source>
        <dbReference type="Proteomes" id="UP000237819"/>
    </source>
</evidence>
<dbReference type="PANTHER" id="PTHR47197">
    <property type="entry name" value="PROTEIN NIRF"/>
    <property type="match status" value="1"/>
</dbReference>
<dbReference type="GO" id="GO:0009055">
    <property type="term" value="F:electron transfer activity"/>
    <property type="evidence" value="ECO:0007669"/>
    <property type="project" value="InterPro"/>
</dbReference>
<evidence type="ECO:0000259" key="5">
    <source>
        <dbReference type="PROSITE" id="PS51007"/>
    </source>
</evidence>
<comment type="caution">
    <text evidence="6">The sequence shown here is derived from an EMBL/GenBank/DDBJ whole genome shotgun (WGS) entry which is preliminary data.</text>
</comment>
<dbReference type="SUPFAM" id="SSF46626">
    <property type="entry name" value="Cytochrome c"/>
    <property type="match status" value="2"/>
</dbReference>
<dbReference type="InterPro" id="IPR011045">
    <property type="entry name" value="N2O_reductase_N"/>
</dbReference>
<dbReference type="InterPro" id="IPR015943">
    <property type="entry name" value="WD40/YVTN_repeat-like_dom_sf"/>
</dbReference>
<evidence type="ECO:0000256" key="1">
    <source>
        <dbReference type="ARBA" id="ARBA00022617"/>
    </source>
</evidence>
<dbReference type="SUPFAM" id="SSF50974">
    <property type="entry name" value="Nitrous oxide reductase, N-terminal domain"/>
    <property type="match status" value="1"/>
</dbReference>
<sequence>MIIHFFFDVCYPANKAHQLPPERLMVVRNSMRLLALVLPLALLLGDASWLLAAKTDGLAQYRSPVDVALDEGGKWLATVNQTSGTISLVDLPTGKVADEKPCGEHPSFLRTCLDGQHLIVSDTFGGEIRVFEVAQGTLRLAATIDVGYQPTGIAVSPDGKTAYVGLVATGEVAQLDLVAGKLTRKLEVGKWPRYLAISPDGTRLAVGCSGESRIAVVDVPSWEVDYTQKLSGGINLGQMQCSADGKYVYFPWMIYRSNPITKDNIRRGWVLGSRIGRVRLDKSEYREAITLDVPGTAVADPHGIAMSGDETRLIVAASGTHELLVYRRADLPWEGIGGPGDLIDPKLMRDRDMFQRIELGGRPMGIATAADGHTVYVANYLKDAVQVVDIESREIVREISLGLSIEPNEVRHGETVFYDARRSLDQWYSCHSCHYNGGVNSKAMDTWNDGSALTMKTVLPLENVSQTGPWTWHGWQTDLDNAMHKSFTTTMQGRRASEADKLALLTYLDSQQLPPNPFRGKDGTLSESAQRGKQVFESAEANCVSCHSGEHFTDGAIHDVGLGSDEDQYEGFNTPTLVGIYRKVRFLHDARARDLEEVLTEYHSPKQVSDTRDLTEEETADLISYLKSL</sequence>
<dbReference type="GO" id="GO:0046872">
    <property type="term" value="F:metal ion binding"/>
    <property type="evidence" value="ECO:0007669"/>
    <property type="project" value="UniProtKB-KW"/>
</dbReference>
<dbReference type="PANTHER" id="PTHR47197:SF3">
    <property type="entry name" value="DIHYDRO-HEME D1 DEHYDROGENASE"/>
    <property type="match status" value="1"/>
</dbReference>
<dbReference type="InterPro" id="IPR036909">
    <property type="entry name" value="Cyt_c-like_dom_sf"/>
</dbReference>
<name>A0A2S8GLR8_9BACT</name>
<dbReference type="InterPro" id="IPR009056">
    <property type="entry name" value="Cyt_c-like_dom"/>
</dbReference>
<dbReference type="PROSITE" id="PS51007">
    <property type="entry name" value="CYTC"/>
    <property type="match status" value="1"/>
</dbReference>
<keyword evidence="3 4" id="KW-0408">Iron</keyword>
<gene>
    <name evidence="6" type="ORF">C5Y93_12980</name>
</gene>
<evidence type="ECO:0000256" key="4">
    <source>
        <dbReference type="PROSITE-ProRule" id="PRU00433"/>
    </source>
</evidence>
<protein>
    <recommendedName>
        <fullName evidence="5">Cytochrome c domain-containing protein</fullName>
    </recommendedName>
</protein>
<dbReference type="Gene3D" id="1.10.760.10">
    <property type="entry name" value="Cytochrome c-like domain"/>
    <property type="match status" value="2"/>
</dbReference>
<accession>A0A2S8GLR8</accession>
<dbReference type="InterPro" id="IPR011048">
    <property type="entry name" value="Haem_d1_sf"/>
</dbReference>
<dbReference type="SUPFAM" id="SSF51004">
    <property type="entry name" value="C-terminal (heme d1) domain of cytochrome cd1-nitrite reductase"/>
    <property type="match status" value="1"/>
</dbReference>
<feature type="domain" description="Cytochrome c" evidence="5">
    <location>
        <begin position="527"/>
        <end position="629"/>
    </location>
</feature>
<keyword evidence="2 4" id="KW-0479">Metal-binding</keyword>
<keyword evidence="1 4" id="KW-0349">Heme</keyword>
<dbReference type="GO" id="GO:0020037">
    <property type="term" value="F:heme binding"/>
    <property type="evidence" value="ECO:0007669"/>
    <property type="project" value="InterPro"/>
</dbReference>
<evidence type="ECO:0000256" key="3">
    <source>
        <dbReference type="ARBA" id="ARBA00023004"/>
    </source>
</evidence>
<proteinExistence type="predicted"/>
<dbReference type="InterPro" id="IPR051200">
    <property type="entry name" value="Host-pathogen_enzymatic-act"/>
</dbReference>
<dbReference type="Proteomes" id="UP000237819">
    <property type="component" value="Unassembled WGS sequence"/>
</dbReference>
<dbReference type="AlphaFoldDB" id="A0A2S8GLR8"/>
<evidence type="ECO:0000256" key="2">
    <source>
        <dbReference type="ARBA" id="ARBA00022723"/>
    </source>
</evidence>
<dbReference type="Gene3D" id="2.130.10.10">
    <property type="entry name" value="YVTN repeat-like/Quinoprotein amine dehydrogenase"/>
    <property type="match status" value="2"/>
</dbReference>